<evidence type="ECO:0000256" key="9">
    <source>
        <dbReference type="PROSITE-ProRule" id="PRU00023"/>
    </source>
</evidence>
<dbReference type="InterPro" id="IPR051038">
    <property type="entry name" value="RMT2/GAMT_Mtase"/>
</dbReference>
<keyword evidence="5 8" id="KW-0808">Transferase</keyword>
<comment type="subunit">
    <text evidence="2 8">Monomer.</text>
</comment>
<keyword evidence="3 8" id="KW-0963">Cytoplasm</keyword>
<keyword evidence="7 8" id="KW-0539">Nucleus</keyword>
<dbReference type="Pfam" id="PF12796">
    <property type="entry name" value="Ank_2"/>
    <property type="match status" value="1"/>
</dbReference>
<proteinExistence type="inferred from homology"/>
<dbReference type="EC" id="2.1.1.-" evidence="8"/>
<dbReference type="AlphaFoldDB" id="A0AAF0J4B6"/>
<evidence type="ECO:0000256" key="6">
    <source>
        <dbReference type="ARBA" id="ARBA00022691"/>
    </source>
</evidence>
<keyword evidence="12" id="KW-1185">Reference proteome</keyword>
<dbReference type="InterPro" id="IPR026480">
    <property type="entry name" value="RMT2_dom"/>
</dbReference>
<comment type="similarity">
    <text evidence="8">Belongs to the class I-like SAM-binding methyltransferase superfamily. RMT2 methyltransferase family.</text>
</comment>
<evidence type="ECO:0000313" key="12">
    <source>
        <dbReference type="Proteomes" id="UP001219933"/>
    </source>
</evidence>
<dbReference type="InterPro" id="IPR029063">
    <property type="entry name" value="SAM-dependent_MTases_sf"/>
</dbReference>
<evidence type="ECO:0000313" key="11">
    <source>
        <dbReference type="EMBL" id="WFD33297.1"/>
    </source>
</evidence>
<dbReference type="PANTHER" id="PTHR32379">
    <property type="entry name" value="GUANIDINOACETATE N-METHYLTRANSFERASE"/>
    <property type="match status" value="1"/>
</dbReference>
<dbReference type="InterPro" id="IPR017408">
    <property type="entry name" value="Arginine_N-MeTrfase_2"/>
</dbReference>
<evidence type="ECO:0000256" key="2">
    <source>
        <dbReference type="ARBA" id="ARBA00011245"/>
    </source>
</evidence>
<dbReference type="PROSITE" id="PS50088">
    <property type="entry name" value="ANK_REPEAT"/>
    <property type="match status" value="1"/>
</dbReference>
<dbReference type="PROSITE" id="PS51559">
    <property type="entry name" value="SAM_RMT2"/>
    <property type="match status" value="1"/>
</dbReference>
<comment type="subcellular location">
    <subcellularLocation>
        <location evidence="8">Cytoplasm</location>
    </subcellularLocation>
    <subcellularLocation>
        <location evidence="8">Nucleus</location>
    </subcellularLocation>
</comment>
<dbReference type="InterPro" id="IPR036770">
    <property type="entry name" value="Ankyrin_rpt-contain_sf"/>
</dbReference>
<dbReference type="GO" id="GO:0032259">
    <property type="term" value="P:methylation"/>
    <property type="evidence" value="ECO:0007669"/>
    <property type="project" value="UniProtKB-KW"/>
</dbReference>
<dbReference type="SUPFAM" id="SSF53335">
    <property type="entry name" value="S-adenosyl-L-methionine-dependent methyltransferases"/>
    <property type="match status" value="1"/>
</dbReference>
<dbReference type="PROSITE" id="PS50297">
    <property type="entry name" value="ANK_REP_REGION"/>
    <property type="match status" value="1"/>
</dbReference>
<dbReference type="EMBL" id="CP119877">
    <property type="protein sequence ID" value="WFD33297.1"/>
    <property type="molecule type" value="Genomic_DNA"/>
</dbReference>
<evidence type="ECO:0000256" key="7">
    <source>
        <dbReference type="ARBA" id="ARBA00023242"/>
    </source>
</evidence>
<evidence type="ECO:0000256" key="4">
    <source>
        <dbReference type="ARBA" id="ARBA00022603"/>
    </source>
</evidence>
<comment type="function">
    <text evidence="1 8">S-adenosyl-L-methionine-dependent protein-arginine N-methyltransferase that methylates the delta-nitrogen atom of arginine residues to form N5-methylarginine (type IV) in target proteins. Monomethylates ribosomal protein L12.</text>
</comment>
<keyword evidence="6" id="KW-0949">S-adenosyl-L-methionine</keyword>
<dbReference type="PANTHER" id="PTHR32379:SF1">
    <property type="entry name" value="GUANIDINOACETATE N-METHYLTRANSFERASE"/>
    <property type="match status" value="1"/>
</dbReference>
<evidence type="ECO:0000256" key="1">
    <source>
        <dbReference type="ARBA" id="ARBA00002207"/>
    </source>
</evidence>
<evidence type="ECO:0000259" key="10">
    <source>
        <dbReference type="PROSITE" id="PS51559"/>
    </source>
</evidence>
<feature type="domain" description="RMT2" evidence="10">
    <location>
        <begin position="161"/>
        <end position="389"/>
    </location>
</feature>
<organism evidence="11 12">
    <name type="scientific">Malassezia cuniculi</name>
    <dbReference type="NCBI Taxonomy" id="948313"/>
    <lineage>
        <taxon>Eukaryota</taxon>
        <taxon>Fungi</taxon>
        <taxon>Dikarya</taxon>
        <taxon>Basidiomycota</taxon>
        <taxon>Ustilaginomycotina</taxon>
        <taxon>Malasseziomycetes</taxon>
        <taxon>Malasseziales</taxon>
        <taxon>Malasseziaceae</taxon>
        <taxon>Malassezia</taxon>
    </lineage>
</organism>
<dbReference type="InterPro" id="IPR002110">
    <property type="entry name" value="Ankyrin_rpt"/>
</dbReference>
<dbReference type="GO" id="GO:0005737">
    <property type="term" value="C:cytoplasm"/>
    <property type="evidence" value="ECO:0007669"/>
    <property type="project" value="UniProtKB-SubCell"/>
</dbReference>
<evidence type="ECO:0000256" key="5">
    <source>
        <dbReference type="ARBA" id="ARBA00022679"/>
    </source>
</evidence>
<name>A0AAF0J4B6_9BASI</name>
<dbReference type="GO" id="GO:0005634">
    <property type="term" value="C:nucleus"/>
    <property type="evidence" value="ECO:0007669"/>
    <property type="project" value="UniProtKB-SubCell"/>
</dbReference>
<gene>
    <name evidence="11" type="primary">RMT2</name>
    <name evidence="11" type="ORF">MCUN1_000110</name>
</gene>
<feature type="repeat" description="ANK" evidence="9">
    <location>
        <begin position="55"/>
        <end position="87"/>
    </location>
</feature>
<reference evidence="11" key="1">
    <citation type="submission" date="2023-03" db="EMBL/GenBank/DDBJ databases">
        <title>Mating type loci evolution in Malassezia.</title>
        <authorList>
            <person name="Coelho M.A."/>
        </authorList>
    </citation>
    <scope>NUCLEOTIDE SEQUENCE</scope>
    <source>
        <strain evidence="11">CBS 11721</strain>
    </source>
</reference>
<protein>
    <recommendedName>
        <fullName evidence="8">Arginine N-methyltransferase 2</fullName>
        <ecNumber evidence="8">2.1.1.-</ecNumber>
    </recommendedName>
</protein>
<dbReference type="Gene3D" id="1.25.40.20">
    <property type="entry name" value="Ankyrin repeat-containing domain"/>
    <property type="match status" value="1"/>
</dbReference>
<dbReference type="Proteomes" id="UP001219933">
    <property type="component" value="Chromosome 1"/>
</dbReference>
<dbReference type="Gene3D" id="3.40.50.150">
    <property type="entry name" value="Vaccinia Virus protein VP39"/>
    <property type="match status" value="1"/>
</dbReference>
<evidence type="ECO:0000256" key="3">
    <source>
        <dbReference type="ARBA" id="ARBA00022490"/>
    </source>
</evidence>
<evidence type="ECO:0000256" key="8">
    <source>
        <dbReference type="PIRNR" id="PIRNR038148"/>
    </source>
</evidence>
<dbReference type="SMART" id="SM00248">
    <property type="entry name" value="ANK"/>
    <property type="match status" value="1"/>
</dbReference>
<keyword evidence="4 8" id="KW-0489">Methyltransferase</keyword>
<accession>A0AAF0J4B6</accession>
<dbReference type="PIRSF" id="PIRSF038148">
    <property type="entry name" value="Arginine_N-mtfrase-2"/>
    <property type="match status" value="1"/>
</dbReference>
<sequence>MAESGLSAERVQRNLMLMRAAARGDVDECKALLKPSGDGEWDGSADVWYAEDDDVGWDALHYAADGGHVRVVSLLLRHGALWNTVDNLGYTAAEVAWTRNHSKCYSEIFEHGVRQTFLADLLLRKSGVANRIDPQEEDTAHIEESENGTEVIIVPGTNNEVQASNQAFLASRLKFFRDERGGWRCLDQDDNMVMAEWENDIMRHSAAALCEGQPEGFSVLNVGFGLGIVDEFFQKYKPGRHVIIEPHPDAIAFMKQNGWDKREGVEIFEGTWEHFMLDYERAATLGSFDAIYFDTYSQEYEDLRKFFDVLPNFLNGPDSRFSFFHGLAATNQFLYDVYTRVSELDLREIGFDTTWSIVYPEVHPDTWNGVKRSYWTLDAYYLPIARMQI</sequence>
<keyword evidence="9" id="KW-0040">ANK repeat</keyword>
<dbReference type="SUPFAM" id="SSF48403">
    <property type="entry name" value="Ankyrin repeat"/>
    <property type="match status" value="1"/>
</dbReference>
<dbReference type="GO" id="GO:0019702">
    <property type="term" value="F:protein arginine N5-methyltransferase activity"/>
    <property type="evidence" value="ECO:0007669"/>
    <property type="project" value="TreeGrafter"/>
</dbReference>